<dbReference type="PANTHER" id="PTHR33463">
    <property type="entry name" value="NB-ARC DOMAIN-CONTAINING PROTEIN-RELATED"/>
    <property type="match status" value="1"/>
</dbReference>
<feature type="domain" description="Disease resistance protein At4g27190-like leucine-rich repeats" evidence="3">
    <location>
        <begin position="107"/>
        <end position="215"/>
    </location>
</feature>
<evidence type="ECO:0000259" key="3">
    <source>
        <dbReference type="Pfam" id="PF23247"/>
    </source>
</evidence>
<dbReference type="Pfam" id="PF23247">
    <property type="entry name" value="LRR_RPS2"/>
    <property type="match status" value="1"/>
</dbReference>
<dbReference type="PANTHER" id="PTHR33463:SF180">
    <property type="entry name" value="DISEASE RESISTANCE PROTEIN RPS5"/>
    <property type="match status" value="1"/>
</dbReference>
<keyword evidence="1" id="KW-0611">Plant defense</keyword>
<reference evidence="4 5" key="1">
    <citation type="journal article" date="2018" name="PLoS Genet.">
        <title>Population sequencing reveals clonal diversity and ancestral inbreeding in the grapevine cultivar Chardonnay.</title>
        <authorList>
            <person name="Roach M.J."/>
            <person name="Johnson D.L."/>
            <person name="Bohlmann J."/>
            <person name="van Vuuren H.J."/>
            <person name="Jones S.J."/>
            <person name="Pretorius I.S."/>
            <person name="Schmidt S.A."/>
            <person name="Borneman A.R."/>
        </authorList>
    </citation>
    <scope>NUCLEOTIDE SEQUENCE [LARGE SCALE GENOMIC DNA]</scope>
    <source>
        <strain evidence="5">cv. Chardonnay</strain>
        <tissue evidence="4">Leaf</tissue>
    </source>
</reference>
<dbReference type="EMBL" id="QGNW01001657">
    <property type="protein sequence ID" value="RVW34095.1"/>
    <property type="molecule type" value="Genomic_DNA"/>
</dbReference>
<comment type="caution">
    <text evidence="4">The sequence shown here is derived from an EMBL/GenBank/DDBJ whole genome shotgun (WGS) entry which is preliminary data.</text>
</comment>
<evidence type="ECO:0000256" key="1">
    <source>
        <dbReference type="ARBA" id="ARBA00022821"/>
    </source>
</evidence>
<dbReference type="SUPFAM" id="SSF52058">
    <property type="entry name" value="L domain-like"/>
    <property type="match status" value="1"/>
</dbReference>
<evidence type="ECO:0000313" key="4">
    <source>
        <dbReference type="EMBL" id="RVW34095.1"/>
    </source>
</evidence>
<organism evidence="4 5">
    <name type="scientific">Vitis vinifera</name>
    <name type="common">Grape</name>
    <dbReference type="NCBI Taxonomy" id="29760"/>
    <lineage>
        <taxon>Eukaryota</taxon>
        <taxon>Viridiplantae</taxon>
        <taxon>Streptophyta</taxon>
        <taxon>Embryophyta</taxon>
        <taxon>Tracheophyta</taxon>
        <taxon>Spermatophyta</taxon>
        <taxon>Magnoliopsida</taxon>
        <taxon>eudicotyledons</taxon>
        <taxon>Gunneridae</taxon>
        <taxon>Pentapetalae</taxon>
        <taxon>rosids</taxon>
        <taxon>Vitales</taxon>
        <taxon>Vitaceae</taxon>
        <taxon>Viteae</taxon>
        <taxon>Vitis</taxon>
    </lineage>
</organism>
<dbReference type="InterPro" id="IPR050905">
    <property type="entry name" value="Plant_NBS-LRR"/>
</dbReference>
<evidence type="ECO:0000256" key="2">
    <source>
        <dbReference type="SAM" id="Phobius"/>
    </source>
</evidence>
<feature type="transmembrane region" description="Helical" evidence="2">
    <location>
        <begin position="295"/>
        <end position="320"/>
    </location>
</feature>
<sequence length="406" mass="46500">MDGMKSVEIIPQDLISSLISLKLFSLYESNITSGVEETVLEELESLNDISEIRITICNALSFNKLKSSRKLQRMEHLNALYVSHCDKLKEVKINVERQGIHNDMTLPNKIAAREEYFHTLRVVFVEHCSKLLDLTWLVYAPYLERLYVEDCELIEEVIRDDSEVCEIKEKLDIFSRLKSLKLNRLPRLKNIYQHPLLFPSLEIIKVYECKGLRSLPFDSNTSNNSLKKIKGETSWWNQLKWNNETCKHSFTPYFQIHEAEAYSTDTEESETGSIDDVQEQPGLVLPLLTQLGSELLWLLPFVLLFFLLIGIDVSWIMFACWSEFLICLWRCADSQSIAIHGAQSAGKAGFVFFVGPVEYGGSEAASNLSVVCRRWNLHGGCSVHIPECILPRVIYPTAKCVVHDVM</sequence>
<keyword evidence="2" id="KW-0472">Membrane</keyword>
<dbReference type="InterPro" id="IPR032675">
    <property type="entry name" value="LRR_dom_sf"/>
</dbReference>
<keyword evidence="2" id="KW-1133">Transmembrane helix</keyword>
<dbReference type="AlphaFoldDB" id="A0A438DF43"/>
<dbReference type="Proteomes" id="UP000288805">
    <property type="component" value="Unassembled WGS sequence"/>
</dbReference>
<name>A0A438DF43_VITVI</name>
<keyword evidence="2" id="KW-0812">Transmembrane</keyword>
<dbReference type="Gene3D" id="3.80.10.10">
    <property type="entry name" value="Ribonuclease Inhibitor"/>
    <property type="match status" value="1"/>
</dbReference>
<gene>
    <name evidence="4" type="primary">VvCHDh000854_12</name>
    <name evidence="4" type="ORF">CK203_084355</name>
</gene>
<protein>
    <submittedName>
        <fullName evidence="4">Putative disease resistance protein</fullName>
    </submittedName>
</protein>
<evidence type="ECO:0000313" key="5">
    <source>
        <dbReference type="Proteomes" id="UP000288805"/>
    </source>
</evidence>
<proteinExistence type="predicted"/>
<dbReference type="InterPro" id="IPR057135">
    <property type="entry name" value="At4g27190-like_LRR"/>
</dbReference>
<accession>A0A438DF43</accession>